<organism evidence="1 2">
    <name type="scientific">Heterodera trifolii</name>
    <dbReference type="NCBI Taxonomy" id="157864"/>
    <lineage>
        <taxon>Eukaryota</taxon>
        <taxon>Metazoa</taxon>
        <taxon>Ecdysozoa</taxon>
        <taxon>Nematoda</taxon>
        <taxon>Chromadorea</taxon>
        <taxon>Rhabditida</taxon>
        <taxon>Tylenchina</taxon>
        <taxon>Tylenchomorpha</taxon>
        <taxon>Tylenchoidea</taxon>
        <taxon>Heteroderidae</taxon>
        <taxon>Heteroderinae</taxon>
        <taxon>Heterodera</taxon>
    </lineage>
</organism>
<keyword evidence="2" id="KW-1185">Reference proteome</keyword>
<sequence>MLRLFCREWHLFQRRSDGLRPMPEGMAPAPQSQNECQCESAERRVLTISVDTSPTEGRLICAKCDKGLAVSRNLAFCVKCLASDGRRLVNSDDGTGQCPTCERDDEIAQLRWHKLNGTAQIFEQCVKCPRGTAPGERGDECVPCQSATCICQKNSSLPFCAGFPADAFQIQSLLADSVNFASAY</sequence>
<reference evidence="1 2" key="1">
    <citation type="submission" date="2024-10" db="EMBL/GenBank/DDBJ databases">
        <authorList>
            <person name="Kim D."/>
        </authorList>
    </citation>
    <scope>NUCLEOTIDE SEQUENCE [LARGE SCALE GENOMIC DNA]</scope>
    <source>
        <strain evidence="1">BH-2024</strain>
    </source>
</reference>
<comment type="caution">
    <text evidence="1">The sequence shown here is derived from an EMBL/GenBank/DDBJ whole genome shotgun (WGS) entry which is preliminary data.</text>
</comment>
<dbReference type="AlphaFoldDB" id="A0ABD2M9L0"/>
<accession>A0ABD2M9L0</accession>
<gene>
    <name evidence="1" type="ORF">niasHT_004790</name>
</gene>
<dbReference type="Proteomes" id="UP001620626">
    <property type="component" value="Unassembled WGS sequence"/>
</dbReference>
<dbReference type="EMBL" id="JBICBT010000078">
    <property type="protein sequence ID" value="KAL3124201.1"/>
    <property type="molecule type" value="Genomic_DNA"/>
</dbReference>
<name>A0ABD2M9L0_9BILA</name>
<evidence type="ECO:0000313" key="2">
    <source>
        <dbReference type="Proteomes" id="UP001620626"/>
    </source>
</evidence>
<protein>
    <submittedName>
        <fullName evidence="1">Uncharacterized protein</fullName>
    </submittedName>
</protein>
<proteinExistence type="predicted"/>
<evidence type="ECO:0000313" key="1">
    <source>
        <dbReference type="EMBL" id="KAL3124201.1"/>
    </source>
</evidence>